<dbReference type="PANTHER" id="PTHR48083">
    <property type="entry name" value="MEDIUM-CHAIN SPECIFIC ACYL-COA DEHYDROGENASE, MITOCHONDRIAL-RELATED"/>
    <property type="match status" value="1"/>
</dbReference>
<dbReference type="Pfam" id="PF02770">
    <property type="entry name" value="Acyl-CoA_dh_M"/>
    <property type="match status" value="1"/>
</dbReference>
<organism evidence="9 10">
    <name type="scientific">Alienimonas californiensis</name>
    <dbReference type="NCBI Taxonomy" id="2527989"/>
    <lineage>
        <taxon>Bacteria</taxon>
        <taxon>Pseudomonadati</taxon>
        <taxon>Planctomycetota</taxon>
        <taxon>Planctomycetia</taxon>
        <taxon>Planctomycetales</taxon>
        <taxon>Planctomycetaceae</taxon>
        <taxon>Alienimonas</taxon>
    </lineage>
</organism>
<dbReference type="Gene3D" id="2.40.110.10">
    <property type="entry name" value="Butyryl-CoA Dehydrogenase, subunit A, domain 2"/>
    <property type="match status" value="1"/>
</dbReference>
<evidence type="ECO:0000256" key="1">
    <source>
        <dbReference type="ARBA" id="ARBA00001974"/>
    </source>
</evidence>
<dbReference type="GO" id="GO:0005737">
    <property type="term" value="C:cytoplasm"/>
    <property type="evidence" value="ECO:0007669"/>
    <property type="project" value="TreeGrafter"/>
</dbReference>
<feature type="domain" description="Acyl-CoA dehydrogenase/oxidase C-terminal" evidence="7">
    <location>
        <begin position="487"/>
        <end position="635"/>
    </location>
</feature>
<dbReference type="GO" id="GO:0070991">
    <property type="term" value="F:medium-chain fatty acyl-CoA dehydrogenase activity"/>
    <property type="evidence" value="ECO:0007669"/>
    <property type="project" value="TreeGrafter"/>
</dbReference>
<dbReference type="Proteomes" id="UP000318741">
    <property type="component" value="Chromosome"/>
</dbReference>
<dbReference type="KEGG" id="acaf:CA12_33190"/>
<dbReference type="Gene3D" id="1.20.140.10">
    <property type="entry name" value="Butyryl-CoA Dehydrogenase, subunit A, domain 3"/>
    <property type="match status" value="1"/>
</dbReference>
<evidence type="ECO:0000256" key="4">
    <source>
        <dbReference type="ARBA" id="ARBA00022827"/>
    </source>
</evidence>
<gene>
    <name evidence="9" type="primary">acd</name>
    <name evidence="9" type="ORF">CA12_33190</name>
</gene>
<evidence type="ECO:0000313" key="9">
    <source>
        <dbReference type="EMBL" id="QDT17207.1"/>
    </source>
</evidence>
<dbReference type="GO" id="GO:0050660">
    <property type="term" value="F:flavin adenine dinucleotide binding"/>
    <property type="evidence" value="ECO:0007669"/>
    <property type="project" value="InterPro"/>
</dbReference>
<keyword evidence="3 6" id="KW-0285">Flavoprotein</keyword>
<evidence type="ECO:0000313" key="10">
    <source>
        <dbReference type="Proteomes" id="UP000318741"/>
    </source>
</evidence>
<dbReference type="InterPro" id="IPR037069">
    <property type="entry name" value="AcylCoA_DH/ox_N_sf"/>
</dbReference>
<dbReference type="AlphaFoldDB" id="A0A517PCV3"/>
<accession>A0A517PCV3</accession>
<dbReference type="EC" id="1.3.99.32" evidence="9"/>
<dbReference type="SUPFAM" id="SSF47203">
    <property type="entry name" value="Acyl-CoA dehydrogenase C-terminal domain-like"/>
    <property type="match status" value="1"/>
</dbReference>
<dbReference type="Pfam" id="PF00441">
    <property type="entry name" value="Acyl-CoA_dh_1"/>
    <property type="match status" value="1"/>
</dbReference>
<evidence type="ECO:0000256" key="2">
    <source>
        <dbReference type="ARBA" id="ARBA00009347"/>
    </source>
</evidence>
<dbReference type="GO" id="GO:0051793">
    <property type="term" value="P:medium-chain fatty acid catabolic process"/>
    <property type="evidence" value="ECO:0007669"/>
    <property type="project" value="TreeGrafter"/>
</dbReference>
<dbReference type="InterPro" id="IPR006091">
    <property type="entry name" value="Acyl-CoA_Oxase/DH_mid-dom"/>
</dbReference>
<dbReference type="CDD" id="cd00567">
    <property type="entry name" value="ACAD"/>
    <property type="match status" value="1"/>
</dbReference>
<keyword evidence="5 6" id="KW-0560">Oxidoreductase</keyword>
<comment type="cofactor">
    <cofactor evidence="1 6">
        <name>FAD</name>
        <dbReference type="ChEBI" id="CHEBI:57692"/>
    </cofactor>
</comment>
<name>A0A517PCV3_9PLAN</name>
<evidence type="ECO:0000256" key="5">
    <source>
        <dbReference type="ARBA" id="ARBA00023002"/>
    </source>
</evidence>
<dbReference type="InterPro" id="IPR050741">
    <property type="entry name" value="Acyl-CoA_dehydrogenase"/>
</dbReference>
<dbReference type="InterPro" id="IPR036250">
    <property type="entry name" value="AcylCo_DH-like_C"/>
</dbReference>
<proteinExistence type="inferred from homology"/>
<protein>
    <submittedName>
        <fullName evidence="9">Glutaryl-CoA dehydrogenase</fullName>
        <ecNumber evidence="9">1.3.99.32</ecNumber>
    </submittedName>
</protein>
<sequence>MTSTATHRTSLAAAAFLVVLQPILGQDASPPDPLPEAAKTEATSTAEALTKLQERHESGDGPFVEMDELNFLIRPGGGGSCASAAGLIVLQAGRALLGRDAYERPHMGVLGAFQDQPTLLNGRVTNNEFVDLLEFYERHLGGGGFSTETLSAPNSPHAQDGNVWTAGQPPPIAVREGQLQVLSYTVTTAEGDVLGRHFVILKAVDGNRLDVLDPAHPKRKTVFVLEDGDNGCGRMYLRLPPEVLAKDSVSAYLKGLVNELNTVFTITVEDAAPPRAPELGDLKRRIDETAEELRAEGKLTDPRAWRKAGAAYGLPGLDLPGELGGSGWSASEVLPVFRHAGRHNLNLRDVVGGAHARALLNSDEKVAQEVVRETACGEAYVAITITEEGFGTDYTSMTTKSKKVDGGYVLSGEKRWNARLREATDVVGITKASSGEVGKLSVFLLERETPGLTVKDFAAHGLTGNSYGGLVLDDVFVPSDRLLGVDGEGKDVFTKHFLYWRLMQVAAAIGCGDRALEQMAERMKERKYRGAPLARMTHLQQQLAQSTTELAMAYSLAKDAAELLDEGKYDEAAPLINGLKAEGVEAALRAADFAMRAHGALGYSTEVDLGDRVRDLMGLRIADGTTDAMRSAVVADVYGSEFWWAAFPRNPQEITD</sequence>
<keyword evidence="10" id="KW-1185">Reference proteome</keyword>
<dbReference type="PANTHER" id="PTHR48083:SF2">
    <property type="entry name" value="MEDIUM-CHAIN SPECIFIC ACYL-COA DEHYDROGENASE, MITOCHONDRIAL"/>
    <property type="match status" value="1"/>
</dbReference>
<evidence type="ECO:0000259" key="8">
    <source>
        <dbReference type="Pfam" id="PF02770"/>
    </source>
</evidence>
<feature type="domain" description="Acyl-CoA oxidase/dehydrogenase middle" evidence="8">
    <location>
        <begin position="382"/>
        <end position="475"/>
    </location>
</feature>
<dbReference type="EMBL" id="CP036265">
    <property type="protein sequence ID" value="QDT17207.1"/>
    <property type="molecule type" value="Genomic_DNA"/>
</dbReference>
<evidence type="ECO:0000256" key="3">
    <source>
        <dbReference type="ARBA" id="ARBA00022630"/>
    </source>
</evidence>
<comment type="similarity">
    <text evidence="2 6">Belongs to the acyl-CoA dehydrogenase family.</text>
</comment>
<dbReference type="Gene3D" id="1.10.540.10">
    <property type="entry name" value="Acyl-CoA dehydrogenase/oxidase, N-terminal domain"/>
    <property type="match status" value="1"/>
</dbReference>
<dbReference type="SUPFAM" id="SSF56645">
    <property type="entry name" value="Acyl-CoA dehydrogenase NM domain-like"/>
    <property type="match status" value="1"/>
</dbReference>
<dbReference type="InterPro" id="IPR046373">
    <property type="entry name" value="Acyl-CoA_Oxase/DH_mid-dom_sf"/>
</dbReference>
<evidence type="ECO:0000259" key="7">
    <source>
        <dbReference type="Pfam" id="PF00441"/>
    </source>
</evidence>
<dbReference type="RefSeq" id="WP_165700809.1">
    <property type="nucleotide sequence ID" value="NZ_CP036265.1"/>
</dbReference>
<reference evidence="9 10" key="1">
    <citation type="submission" date="2019-02" db="EMBL/GenBank/DDBJ databases">
        <title>Deep-cultivation of Planctomycetes and their phenomic and genomic characterization uncovers novel biology.</title>
        <authorList>
            <person name="Wiegand S."/>
            <person name="Jogler M."/>
            <person name="Boedeker C."/>
            <person name="Pinto D."/>
            <person name="Vollmers J."/>
            <person name="Rivas-Marin E."/>
            <person name="Kohn T."/>
            <person name="Peeters S.H."/>
            <person name="Heuer A."/>
            <person name="Rast P."/>
            <person name="Oberbeckmann S."/>
            <person name="Bunk B."/>
            <person name="Jeske O."/>
            <person name="Meyerdierks A."/>
            <person name="Storesund J.E."/>
            <person name="Kallscheuer N."/>
            <person name="Luecker S."/>
            <person name="Lage O.M."/>
            <person name="Pohl T."/>
            <person name="Merkel B.J."/>
            <person name="Hornburger P."/>
            <person name="Mueller R.-W."/>
            <person name="Bruemmer F."/>
            <person name="Labrenz M."/>
            <person name="Spormann A.M."/>
            <person name="Op den Camp H."/>
            <person name="Overmann J."/>
            <person name="Amann R."/>
            <person name="Jetten M.S.M."/>
            <person name="Mascher T."/>
            <person name="Medema M.H."/>
            <person name="Devos D.P."/>
            <person name="Kaster A.-K."/>
            <person name="Ovreas L."/>
            <person name="Rohde M."/>
            <person name="Galperin M.Y."/>
            <person name="Jogler C."/>
        </authorList>
    </citation>
    <scope>NUCLEOTIDE SEQUENCE [LARGE SCALE GENOMIC DNA]</scope>
    <source>
        <strain evidence="9 10">CA12</strain>
    </source>
</reference>
<dbReference type="InterPro" id="IPR009100">
    <property type="entry name" value="AcylCoA_DH/oxidase_NM_dom_sf"/>
</dbReference>
<dbReference type="InterPro" id="IPR009075">
    <property type="entry name" value="AcylCo_DH/oxidase_C"/>
</dbReference>
<keyword evidence="4 6" id="KW-0274">FAD</keyword>
<evidence type="ECO:0000256" key="6">
    <source>
        <dbReference type="RuleBase" id="RU362125"/>
    </source>
</evidence>